<reference evidence="2 3" key="1">
    <citation type="submission" date="2023-05" db="EMBL/GenBank/DDBJ databases">
        <title>Pseudoalteromonas ardens sp. nov., Pseudoalteromonas obscura sp. nov., and Pseudoalteromonas umbrosa sp. nov., isolated from the coral Montipora capitata.</title>
        <authorList>
            <person name="Thomas E.M."/>
            <person name="Smith E.M."/>
            <person name="Papke E."/>
            <person name="Shlafstein M.D."/>
            <person name="Oline D.K."/>
            <person name="Videau P."/>
            <person name="Saw J.H."/>
            <person name="Strangman W.K."/>
            <person name="Ushijima B."/>
        </authorList>
    </citation>
    <scope>NUCLEOTIDE SEQUENCE [LARGE SCALE GENOMIC DNA]</scope>
    <source>
        <strain evidence="2 3">P94</strain>
    </source>
</reference>
<comment type="caution">
    <text evidence="2">The sequence shown here is derived from an EMBL/GenBank/DDBJ whole genome shotgun (WGS) entry which is preliminary data.</text>
</comment>
<accession>A0ABT7EJV3</accession>
<protein>
    <submittedName>
        <fullName evidence="2">DUF4381 family protein</fullName>
    </submittedName>
</protein>
<keyword evidence="1" id="KW-0812">Transmembrane</keyword>
<evidence type="ECO:0000313" key="2">
    <source>
        <dbReference type="EMBL" id="MDK2595298.1"/>
    </source>
</evidence>
<gene>
    <name evidence="2" type="ORF">QNM18_09610</name>
</gene>
<proteinExistence type="predicted"/>
<evidence type="ECO:0000313" key="3">
    <source>
        <dbReference type="Proteomes" id="UP001231915"/>
    </source>
</evidence>
<feature type="transmembrane region" description="Helical" evidence="1">
    <location>
        <begin position="20"/>
        <end position="46"/>
    </location>
</feature>
<sequence length="144" mass="16496">MNPSPLDALHDVLPPEQVNWWPLSLPTWALIITLTLILLLCSFYLYRSWQYGAAKREAIKLSQLEIKDALALHGLLKRLTKHYYGATVAAQSTSNWCQTLNLLSKAQFSEQDIASLYKSDNKNDQVEKLMMAIKTFKTKERLDV</sequence>
<dbReference type="InterPro" id="IPR025489">
    <property type="entry name" value="DUF4381"/>
</dbReference>
<organism evidence="2 3">
    <name type="scientific">Pseudoalteromonas obscura</name>
    <dbReference type="NCBI Taxonomy" id="3048491"/>
    <lineage>
        <taxon>Bacteria</taxon>
        <taxon>Pseudomonadati</taxon>
        <taxon>Pseudomonadota</taxon>
        <taxon>Gammaproteobacteria</taxon>
        <taxon>Alteromonadales</taxon>
        <taxon>Pseudoalteromonadaceae</taxon>
        <taxon>Pseudoalteromonas</taxon>
    </lineage>
</organism>
<keyword evidence="3" id="KW-1185">Reference proteome</keyword>
<dbReference type="Proteomes" id="UP001231915">
    <property type="component" value="Unassembled WGS sequence"/>
</dbReference>
<dbReference type="EMBL" id="JASJUT010000003">
    <property type="protein sequence ID" value="MDK2595298.1"/>
    <property type="molecule type" value="Genomic_DNA"/>
</dbReference>
<evidence type="ECO:0000256" key="1">
    <source>
        <dbReference type="SAM" id="Phobius"/>
    </source>
</evidence>
<dbReference type="RefSeq" id="WP_284137049.1">
    <property type="nucleotide sequence ID" value="NZ_JASJUT010000003.1"/>
</dbReference>
<keyword evidence="1" id="KW-0472">Membrane</keyword>
<keyword evidence="1" id="KW-1133">Transmembrane helix</keyword>
<dbReference type="Pfam" id="PF14316">
    <property type="entry name" value="DUF4381"/>
    <property type="match status" value="1"/>
</dbReference>
<name>A0ABT7EJV3_9GAMM</name>